<dbReference type="RefSeq" id="WP_129207081.1">
    <property type="nucleotide sequence ID" value="NZ_BMGU01000001.1"/>
</dbReference>
<feature type="binding site" evidence="10">
    <location>
        <begin position="6"/>
        <end position="17"/>
    </location>
    <ligand>
        <name>S-adenosyl-L-methionine</name>
        <dbReference type="ChEBI" id="CHEBI:59789"/>
    </ligand>
</feature>
<dbReference type="Pfam" id="PF05724">
    <property type="entry name" value="TPMT"/>
    <property type="match status" value="1"/>
</dbReference>
<evidence type="ECO:0000256" key="6">
    <source>
        <dbReference type="ARBA" id="ARBA00022603"/>
    </source>
</evidence>
<comment type="caution">
    <text evidence="11">The sequence shown here is derived from an EMBL/GenBank/DDBJ whole genome shotgun (WGS) entry which is preliminary data.</text>
</comment>
<dbReference type="InterPro" id="IPR029063">
    <property type="entry name" value="SAM-dependent_MTases_sf"/>
</dbReference>
<dbReference type="GO" id="GO:0005737">
    <property type="term" value="C:cytoplasm"/>
    <property type="evidence" value="ECO:0007669"/>
    <property type="project" value="UniProtKB-SubCell"/>
</dbReference>
<dbReference type="PIRSF" id="PIRSF023956">
    <property type="entry name" value="Thiopurine_S-methyltransferase"/>
    <property type="match status" value="1"/>
</dbReference>
<dbReference type="AlphaFoldDB" id="A0A4V1NVW1"/>
<evidence type="ECO:0000256" key="2">
    <source>
        <dbReference type="ARBA" id="ARBA00004496"/>
    </source>
</evidence>
<dbReference type="EMBL" id="SDMK01000001">
    <property type="protein sequence ID" value="RXS97302.1"/>
    <property type="molecule type" value="Genomic_DNA"/>
</dbReference>
<evidence type="ECO:0000256" key="10">
    <source>
        <dbReference type="PIRSR" id="PIRSR023956-1"/>
    </source>
</evidence>
<sequence>MQEAFWQDRWKNNQIGFHTPQANPLLVRHFGQLQMPAPARVFIPLCGKSLDMHWLLSQGHRVAGAELSPIAVAQFFEELGREPRVTAMGSLQRYDAEGVSIFQGSIFDLTPEMLGPVDMVYDRAALVAFPEEMRDRYVPHLLRLTDSAPQLLICFEYDQVCDDGPPFSVDETEVRRLYPAAAEQRLLERQEVAGGLKGKCPAMEAVWRLRPEF</sequence>
<feature type="binding site" evidence="10">
    <location>
        <begin position="105"/>
        <end position="106"/>
    </location>
    <ligand>
        <name>S-adenosyl-L-methionine</name>
        <dbReference type="ChEBI" id="CHEBI:59789"/>
    </ligand>
</feature>
<gene>
    <name evidence="11" type="primary">tmpT</name>
    <name evidence="11" type="ORF">ESZ00_05175</name>
</gene>
<proteinExistence type="inferred from homology"/>
<dbReference type="PROSITE" id="PS51585">
    <property type="entry name" value="SAM_MT_TPMT"/>
    <property type="match status" value="1"/>
</dbReference>
<reference evidence="11 12" key="1">
    <citation type="journal article" date="2016" name="Int. J. Syst. Evol. Microbiol.">
        <title>Acidipila dinghuensis sp. nov., an acidobacterium isolated from forest soil.</title>
        <authorList>
            <person name="Jiang Y.W."/>
            <person name="Wang J."/>
            <person name="Chen M.H."/>
            <person name="Lv Y.Y."/>
            <person name="Qiu L.H."/>
        </authorList>
    </citation>
    <scope>NUCLEOTIDE SEQUENCE [LARGE SCALE GENOMIC DNA]</scope>
    <source>
        <strain evidence="11 12">DHOF10</strain>
    </source>
</reference>
<evidence type="ECO:0000313" key="12">
    <source>
        <dbReference type="Proteomes" id="UP000290253"/>
    </source>
</evidence>
<dbReference type="PANTHER" id="PTHR10259:SF11">
    <property type="entry name" value="THIOPURINE S-METHYLTRANSFERASE"/>
    <property type="match status" value="1"/>
</dbReference>
<comment type="catalytic activity">
    <reaction evidence="1">
        <text>S-adenosyl-L-methionine + a thiopurine = S-adenosyl-L-homocysteine + a thiopurine S-methylether.</text>
        <dbReference type="EC" id="2.1.1.67"/>
    </reaction>
</comment>
<feature type="binding site" evidence="10">
    <location>
        <position position="66"/>
    </location>
    <ligand>
        <name>S-adenosyl-L-methionine</name>
        <dbReference type="ChEBI" id="CHEBI:59789"/>
    </ligand>
</feature>
<protein>
    <recommendedName>
        <fullName evidence="4 9">Thiopurine S-methyltransferase</fullName>
        <ecNumber evidence="4 9">2.1.1.67</ecNumber>
    </recommendedName>
</protein>
<feature type="binding site" evidence="10">
    <location>
        <position position="45"/>
    </location>
    <ligand>
        <name>S-adenosyl-L-methionine</name>
        <dbReference type="ChEBI" id="CHEBI:59789"/>
    </ligand>
</feature>
<evidence type="ECO:0000256" key="3">
    <source>
        <dbReference type="ARBA" id="ARBA00008145"/>
    </source>
</evidence>
<keyword evidence="6 11" id="KW-0489">Methyltransferase</keyword>
<dbReference type="GO" id="GO:0032259">
    <property type="term" value="P:methylation"/>
    <property type="evidence" value="ECO:0007669"/>
    <property type="project" value="UniProtKB-KW"/>
</dbReference>
<dbReference type="GO" id="GO:0010038">
    <property type="term" value="P:response to metal ion"/>
    <property type="evidence" value="ECO:0007669"/>
    <property type="project" value="InterPro"/>
</dbReference>
<dbReference type="HAMAP" id="MF_00812">
    <property type="entry name" value="Thiopur_methtran"/>
    <property type="match status" value="1"/>
</dbReference>
<dbReference type="EC" id="2.1.1.67" evidence="4 9"/>
<evidence type="ECO:0000256" key="5">
    <source>
        <dbReference type="ARBA" id="ARBA00022490"/>
    </source>
</evidence>
<name>A0A4V1NVW1_9BACT</name>
<dbReference type="OrthoDB" id="9778208at2"/>
<evidence type="ECO:0000256" key="4">
    <source>
        <dbReference type="ARBA" id="ARBA00011905"/>
    </source>
</evidence>
<evidence type="ECO:0000256" key="7">
    <source>
        <dbReference type="ARBA" id="ARBA00022679"/>
    </source>
</evidence>
<dbReference type="Proteomes" id="UP000290253">
    <property type="component" value="Unassembled WGS sequence"/>
</dbReference>
<keyword evidence="12" id="KW-1185">Reference proteome</keyword>
<dbReference type="GO" id="GO:0008119">
    <property type="term" value="F:thiopurine S-methyltransferase activity"/>
    <property type="evidence" value="ECO:0007669"/>
    <property type="project" value="UniProtKB-UniRule"/>
</dbReference>
<dbReference type="FunFam" id="3.40.50.150:FF:000101">
    <property type="entry name" value="Thiopurine S-methyltransferase"/>
    <property type="match status" value="1"/>
</dbReference>
<keyword evidence="8 10" id="KW-0949">S-adenosyl-L-methionine</keyword>
<accession>A0A4V1NVW1</accession>
<comment type="similarity">
    <text evidence="3">Belongs to the class I-like SAM-binding methyltransferase superfamily. TPMT family.</text>
</comment>
<comment type="subcellular location">
    <subcellularLocation>
        <location evidence="2">Cytoplasm</location>
    </subcellularLocation>
</comment>
<evidence type="ECO:0000256" key="9">
    <source>
        <dbReference type="NCBIfam" id="TIGR03840"/>
    </source>
</evidence>
<feature type="binding site" evidence="10">
    <location>
        <position position="123"/>
    </location>
    <ligand>
        <name>S-adenosyl-L-methionine</name>
        <dbReference type="ChEBI" id="CHEBI:59789"/>
    </ligand>
</feature>
<dbReference type="NCBIfam" id="TIGR03840">
    <property type="entry name" value="TMPT_Se_Te"/>
    <property type="match status" value="1"/>
</dbReference>
<evidence type="ECO:0000313" key="11">
    <source>
        <dbReference type="EMBL" id="RXS97302.1"/>
    </source>
</evidence>
<dbReference type="NCBIfam" id="NF009732">
    <property type="entry name" value="PRK13255.1"/>
    <property type="match status" value="1"/>
</dbReference>
<organism evidence="11 12">
    <name type="scientific">Silvibacterium dinghuense</name>
    <dbReference type="NCBI Taxonomy" id="1560006"/>
    <lineage>
        <taxon>Bacteria</taxon>
        <taxon>Pseudomonadati</taxon>
        <taxon>Acidobacteriota</taxon>
        <taxon>Terriglobia</taxon>
        <taxon>Terriglobales</taxon>
        <taxon>Acidobacteriaceae</taxon>
        <taxon>Silvibacterium</taxon>
    </lineage>
</organism>
<keyword evidence="7 11" id="KW-0808">Transferase</keyword>
<dbReference type="InterPro" id="IPR025835">
    <property type="entry name" value="Thiopurine_S-MeTrfase"/>
</dbReference>
<dbReference type="InterPro" id="IPR022474">
    <property type="entry name" value="Thiopur_S-MeTfrase_Se/Te_detox"/>
</dbReference>
<dbReference type="InterPro" id="IPR008854">
    <property type="entry name" value="TPMT"/>
</dbReference>
<evidence type="ECO:0000256" key="1">
    <source>
        <dbReference type="ARBA" id="ARBA00000903"/>
    </source>
</evidence>
<evidence type="ECO:0000256" key="8">
    <source>
        <dbReference type="ARBA" id="ARBA00022691"/>
    </source>
</evidence>
<dbReference type="SUPFAM" id="SSF53335">
    <property type="entry name" value="S-adenosyl-L-methionine-dependent methyltransferases"/>
    <property type="match status" value="1"/>
</dbReference>
<dbReference type="PANTHER" id="PTHR10259">
    <property type="entry name" value="THIOPURINE S-METHYLTRANSFERASE"/>
    <property type="match status" value="1"/>
</dbReference>
<dbReference type="Gene3D" id="3.40.50.150">
    <property type="entry name" value="Vaccinia Virus protein VP39"/>
    <property type="match status" value="1"/>
</dbReference>
<keyword evidence="5" id="KW-0963">Cytoplasm</keyword>